<dbReference type="Gene3D" id="3.40.1360.10">
    <property type="match status" value="1"/>
</dbReference>
<gene>
    <name evidence="3" type="ORF">IIQ_05270</name>
</gene>
<dbReference type="SUPFAM" id="SSF57783">
    <property type="entry name" value="Zinc beta-ribbon"/>
    <property type="match status" value="1"/>
</dbReference>
<dbReference type="RefSeq" id="WP_016105663.1">
    <property type="nucleotide sequence ID" value="NZ_KB976799.1"/>
</dbReference>
<sequence length="330" mass="38544">MAHVSTEDAMKARKVDLISYLEAKGETFKKEGNYYRHTEHDSLIIKGNQYAWNSRGEKGYGAISFAMMYYDMTFPQAVMDIQKGDYKEFDRSKAEEERKKEQRKKEQQPFSYPKHLEVPKQTEIKQYLIDERKIDPRLVNWLIKKDLIAQDKKNNVVFKWREEGGKGQVIGMNRQGTVKMENKRGSFKQIVPNYEKINAGFTVDVGKPDKIYFYEDPIDMLSHWSIKQNSIQNARLVSMHGLKSKTVIQSLMDAKKEGHDIKEVIMAVDNDKAGKDFIQTMKCFVDLKEDIPTNEKDWNDVRKKQVSEQQAKETAQPKKMKPIKEVERSV</sequence>
<evidence type="ECO:0000313" key="3">
    <source>
        <dbReference type="EMBL" id="EOP67732.1"/>
    </source>
</evidence>
<feature type="compositionally biased region" description="Basic and acidic residues" evidence="1">
    <location>
        <begin position="295"/>
        <end position="306"/>
    </location>
</feature>
<dbReference type="InterPro" id="IPR025054">
    <property type="entry name" value="DUF3991"/>
</dbReference>
<feature type="domain" description="DUF3991" evidence="2">
    <location>
        <begin position="126"/>
        <end position="198"/>
    </location>
</feature>
<comment type="caution">
    <text evidence="3">The sequence shown here is derived from an EMBL/GenBank/DDBJ whole genome shotgun (WGS) entry which is preliminary data.</text>
</comment>
<protein>
    <recommendedName>
        <fullName evidence="2">DUF3991 domain-containing protein</fullName>
    </recommendedName>
</protein>
<dbReference type="AlphaFoldDB" id="R8QAC8"/>
<accession>R8QAC8</accession>
<evidence type="ECO:0000259" key="2">
    <source>
        <dbReference type="Pfam" id="PF13154"/>
    </source>
</evidence>
<organism evidence="3 4">
    <name type="scientific">Bacillus cereus VD118</name>
    <dbReference type="NCBI Taxonomy" id="1053231"/>
    <lineage>
        <taxon>Bacteria</taxon>
        <taxon>Bacillati</taxon>
        <taxon>Bacillota</taxon>
        <taxon>Bacilli</taxon>
        <taxon>Bacillales</taxon>
        <taxon>Bacillaceae</taxon>
        <taxon>Bacillus</taxon>
        <taxon>Bacillus cereus group</taxon>
    </lineage>
</organism>
<dbReference type="Pfam" id="PF13155">
    <property type="entry name" value="Toprim_2"/>
    <property type="match status" value="1"/>
</dbReference>
<reference evidence="3 4" key="1">
    <citation type="submission" date="2012-12" db="EMBL/GenBank/DDBJ databases">
        <title>The Genome Sequence of Bacillus cereus VD118.</title>
        <authorList>
            <consortium name="The Broad Institute Genome Sequencing Platform"/>
            <consortium name="The Broad Institute Genome Sequencing Center for Infectious Disease"/>
            <person name="Feldgarden M."/>
            <person name="Van der Auwera G.A."/>
            <person name="Mahillon J."/>
            <person name="Duprez V."/>
            <person name="Timmery S."/>
            <person name="Mattelet C."/>
            <person name="Dierick K."/>
            <person name="Sun M."/>
            <person name="Yu Z."/>
            <person name="Zhu L."/>
            <person name="Hu X."/>
            <person name="Shank E.B."/>
            <person name="Swiecicka I."/>
            <person name="Hansen B.M."/>
            <person name="Andrup L."/>
            <person name="Walker B."/>
            <person name="Young S.K."/>
            <person name="Zeng Q."/>
            <person name="Gargeya S."/>
            <person name="Fitzgerald M."/>
            <person name="Haas B."/>
            <person name="Abouelleil A."/>
            <person name="Alvarado L."/>
            <person name="Arachchi H.M."/>
            <person name="Berlin A.M."/>
            <person name="Chapman S.B."/>
            <person name="Dewar J."/>
            <person name="Goldberg J."/>
            <person name="Griggs A."/>
            <person name="Gujja S."/>
            <person name="Hansen M."/>
            <person name="Howarth C."/>
            <person name="Imamovic A."/>
            <person name="Larimer J."/>
            <person name="McCowan C."/>
            <person name="Murphy C."/>
            <person name="Neiman D."/>
            <person name="Pearson M."/>
            <person name="Priest M."/>
            <person name="Roberts A."/>
            <person name="Saif S."/>
            <person name="Shea T."/>
            <person name="Sisk P."/>
            <person name="Sykes S."/>
            <person name="Wortman J."/>
            <person name="Nusbaum C."/>
            <person name="Birren B."/>
        </authorList>
    </citation>
    <scope>NUCLEOTIDE SEQUENCE [LARGE SCALE GENOMIC DNA]</scope>
    <source>
        <strain evidence="3 4">VD118</strain>
    </source>
</reference>
<name>R8QAC8_BACCE</name>
<dbReference type="Proteomes" id="UP000014019">
    <property type="component" value="Unassembled WGS sequence"/>
</dbReference>
<feature type="compositionally biased region" description="Basic and acidic residues" evidence="1">
    <location>
        <begin position="90"/>
        <end position="107"/>
    </location>
</feature>
<feature type="region of interest" description="Disordered" evidence="1">
    <location>
        <begin position="295"/>
        <end position="330"/>
    </location>
</feature>
<evidence type="ECO:0000313" key="4">
    <source>
        <dbReference type="Proteomes" id="UP000014019"/>
    </source>
</evidence>
<proteinExistence type="predicted"/>
<dbReference type="Pfam" id="PF13154">
    <property type="entry name" value="DUF3991"/>
    <property type="match status" value="1"/>
</dbReference>
<evidence type="ECO:0000256" key="1">
    <source>
        <dbReference type="SAM" id="MobiDB-lite"/>
    </source>
</evidence>
<dbReference type="HOGENOM" id="CLU_027621_2_0_9"/>
<dbReference type="EMBL" id="AHEZ01000051">
    <property type="protein sequence ID" value="EOP67732.1"/>
    <property type="molecule type" value="Genomic_DNA"/>
</dbReference>
<dbReference type="PATRIC" id="fig|1053231.3.peg.3668"/>
<feature type="region of interest" description="Disordered" evidence="1">
    <location>
        <begin position="90"/>
        <end position="111"/>
    </location>
</feature>